<evidence type="ECO:0000313" key="1">
    <source>
        <dbReference type="EMBL" id="EFC44727.1"/>
    </source>
</evidence>
<reference evidence="1 2" key="1">
    <citation type="journal article" date="2010" name="Cell">
        <title>The genome of Naegleria gruberi illuminates early eukaryotic versatility.</title>
        <authorList>
            <person name="Fritz-Laylin L.K."/>
            <person name="Prochnik S.E."/>
            <person name="Ginger M.L."/>
            <person name="Dacks J.B."/>
            <person name="Carpenter M.L."/>
            <person name="Field M.C."/>
            <person name="Kuo A."/>
            <person name="Paredez A."/>
            <person name="Chapman J."/>
            <person name="Pham J."/>
            <person name="Shu S."/>
            <person name="Neupane R."/>
            <person name="Cipriano M."/>
            <person name="Mancuso J."/>
            <person name="Tu H."/>
            <person name="Salamov A."/>
            <person name="Lindquist E."/>
            <person name="Shapiro H."/>
            <person name="Lucas S."/>
            <person name="Grigoriev I.V."/>
            <person name="Cande W.Z."/>
            <person name="Fulton C."/>
            <person name="Rokhsar D.S."/>
            <person name="Dawson S.C."/>
        </authorList>
    </citation>
    <scope>NUCLEOTIDE SEQUENCE [LARGE SCALE GENOMIC DNA]</scope>
    <source>
        <strain evidence="1 2">NEG-M</strain>
    </source>
</reference>
<accession>D2VE40</accession>
<dbReference type="AlphaFoldDB" id="D2VE40"/>
<dbReference type="RefSeq" id="XP_002677471.1">
    <property type="nucleotide sequence ID" value="XM_002677425.1"/>
</dbReference>
<sequence length="321" mass="36645">MIISEEKESRDSAVVQLIDFNLNRNENSLVPDLFQKLNNTMKNSPSVKNHLKFSQNFEKIGVVLLMDDGIDLVISEQYDCLIINDGNYLKIYNLPQEGDGINLSVDRFKCLLSVQYEYSFACMKLVNERGEDFIYATARGDCVVIKIRVSDLMKGEPTLIWQSIFAVEIEKLDVFKNKVYITSGSEIIILDSSNGQPPILEVNMPAIVDGYYLKILSENQILVGDNEKLKLYGRNNGEWILISDFLIGGITYIYHEEVSNLLYISINQNKGNISVIEMKNGNFELVKTFGEFVYNTGMKIDRRSGYLYVCNTCSFEVLIYK</sequence>
<dbReference type="GeneID" id="8848877"/>
<evidence type="ECO:0000313" key="2">
    <source>
        <dbReference type="Proteomes" id="UP000006671"/>
    </source>
</evidence>
<dbReference type="EMBL" id="GG738866">
    <property type="protein sequence ID" value="EFC44727.1"/>
    <property type="molecule type" value="Genomic_DNA"/>
</dbReference>
<name>D2VE40_NAEGR</name>
<dbReference type="VEuPathDB" id="AmoebaDB:NAEGRDRAFT_67142"/>
<dbReference type="InParanoid" id="D2VE40"/>
<dbReference type="SUPFAM" id="SSF75011">
    <property type="entry name" value="3-carboxy-cis,cis-mucoante lactonizing enzyme"/>
    <property type="match status" value="1"/>
</dbReference>
<dbReference type="KEGG" id="ngr:NAEGRDRAFT_67142"/>
<proteinExistence type="predicted"/>
<keyword evidence="2" id="KW-1185">Reference proteome</keyword>
<organism evidence="2">
    <name type="scientific">Naegleria gruberi</name>
    <name type="common">Amoeba</name>
    <dbReference type="NCBI Taxonomy" id="5762"/>
    <lineage>
        <taxon>Eukaryota</taxon>
        <taxon>Discoba</taxon>
        <taxon>Heterolobosea</taxon>
        <taxon>Tetramitia</taxon>
        <taxon>Eutetramitia</taxon>
        <taxon>Vahlkampfiidae</taxon>
        <taxon>Naegleria</taxon>
    </lineage>
</organism>
<gene>
    <name evidence="1" type="ORF">NAEGRDRAFT_67142</name>
</gene>
<protein>
    <submittedName>
        <fullName evidence="1">Predicted protein</fullName>
    </submittedName>
</protein>
<dbReference type="Proteomes" id="UP000006671">
    <property type="component" value="Unassembled WGS sequence"/>
</dbReference>